<evidence type="ECO:0000313" key="6">
    <source>
        <dbReference type="Proteomes" id="UP001230188"/>
    </source>
</evidence>
<feature type="domain" description="GST N-terminal" evidence="3">
    <location>
        <begin position="1"/>
        <end position="81"/>
    </location>
</feature>
<evidence type="ECO:0000259" key="3">
    <source>
        <dbReference type="PROSITE" id="PS50404"/>
    </source>
</evidence>
<name>A0AAD7UN11_9STRA</name>
<dbReference type="EMBL" id="JAQMWT010000047">
    <property type="protein sequence ID" value="KAJ8612518.1"/>
    <property type="molecule type" value="Genomic_DNA"/>
</dbReference>
<evidence type="ECO:0000259" key="4">
    <source>
        <dbReference type="PROSITE" id="PS50405"/>
    </source>
</evidence>
<proteinExistence type="inferred from homology"/>
<dbReference type="Gene3D" id="3.40.30.10">
    <property type="entry name" value="Glutaredoxin"/>
    <property type="match status" value="1"/>
</dbReference>
<dbReference type="InterPro" id="IPR004046">
    <property type="entry name" value="GST_C"/>
</dbReference>
<dbReference type="PANTHER" id="PTHR44051:SF8">
    <property type="entry name" value="GLUTATHIONE S-TRANSFERASE GSTA"/>
    <property type="match status" value="1"/>
</dbReference>
<keyword evidence="6" id="KW-1185">Reference proteome</keyword>
<protein>
    <recommendedName>
        <fullName evidence="7">Glutathione S-transferase</fullName>
    </recommendedName>
</protein>
<feature type="region of interest" description="Disordered" evidence="2">
    <location>
        <begin position="219"/>
        <end position="250"/>
    </location>
</feature>
<dbReference type="Pfam" id="PF00043">
    <property type="entry name" value="GST_C"/>
    <property type="match status" value="1"/>
</dbReference>
<evidence type="ECO:0000313" key="5">
    <source>
        <dbReference type="EMBL" id="KAJ8612518.1"/>
    </source>
</evidence>
<organism evidence="5 6">
    <name type="scientific">Chrysophaeum taylorii</name>
    <dbReference type="NCBI Taxonomy" id="2483200"/>
    <lineage>
        <taxon>Eukaryota</taxon>
        <taxon>Sar</taxon>
        <taxon>Stramenopiles</taxon>
        <taxon>Ochrophyta</taxon>
        <taxon>Pelagophyceae</taxon>
        <taxon>Pelagomonadales</taxon>
        <taxon>Pelagomonadaceae</taxon>
        <taxon>Chrysophaeum</taxon>
    </lineage>
</organism>
<dbReference type="Proteomes" id="UP001230188">
    <property type="component" value="Unassembled WGS sequence"/>
</dbReference>
<feature type="compositionally biased region" description="Polar residues" evidence="2">
    <location>
        <begin position="229"/>
        <end position="250"/>
    </location>
</feature>
<accession>A0AAD7UN11</accession>
<dbReference type="InterPro" id="IPR010987">
    <property type="entry name" value="Glutathione-S-Trfase_C-like"/>
</dbReference>
<dbReference type="PROSITE" id="PS50404">
    <property type="entry name" value="GST_NTER"/>
    <property type="match status" value="1"/>
</dbReference>
<dbReference type="Gene3D" id="1.20.1050.10">
    <property type="match status" value="1"/>
</dbReference>
<dbReference type="InterPro" id="IPR036282">
    <property type="entry name" value="Glutathione-S-Trfase_C_sf"/>
</dbReference>
<dbReference type="PANTHER" id="PTHR44051">
    <property type="entry name" value="GLUTATHIONE S-TRANSFERASE-RELATED"/>
    <property type="match status" value="1"/>
</dbReference>
<dbReference type="SUPFAM" id="SSF52833">
    <property type="entry name" value="Thioredoxin-like"/>
    <property type="match status" value="1"/>
</dbReference>
<dbReference type="SFLD" id="SFLDG00358">
    <property type="entry name" value="Main_(cytGST)"/>
    <property type="match status" value="1"/>
</dbReference>
<dbReference type="SFLD" id="SFLDS00019">
    <property type="entry name" value="Glutathione_Transferase_(cytos"/>
    <property type="match status" value="1"/>
</dbReference>
<evidence type="ECO:0000256" key="1">
    <source>
        <dbReference type="ARBA" id="ARBA00007409"/>
    </source>
</evidence>
<evidence type="ECO:0008006" key="7">
    <source>
        <dbReference type="Google" id="ProtNLM"/>
    </source>
</evidence>
<gene>
    <name evidence="5" type="ORF">CTAYLR_003715</name>
</gene>
<comment type="caution">
    <text evidence="5">The sequence shown here is derived from an EMBL/GenBank/DDBJ whole genome shotgun (WGS) entry which is preliminary data.</text>
</comment>
<reference evidence="5" key="1">
    <citation type="submission" date="2023-01" db="EMBL/GenBank/DDBJ databases">
        <title>Metagenome sequencing of chrysophaentin producing Chrysophaeum taylorii.</title>
        <authorList>
            <person name="Davison J."/>
            <person name="Bewley C."/>
        </authorList>
    </citation>
    <scope>NUCLEOTIDE SEQUENCE</scope>
    <source>
        <strain evidence="5">NIES-1699</strain>
    </source>
</reference>
<feature type="domain" description="GST C-terminal" evidence="4">
    <location>
        <begin position="86"/>
        <end position="216"/>
    </location>
</feature>
<sequence length="250" mass="27478">MYVLYGGGVSRSLITEMVLVEGSLPYKLVDVDITSGEHLKPEFRKINPAGFVPALVTPSGEVLHEAAATALFLCEAHDLDLVPVVGDAARGRFLSRYFFQTNDLQPPTKQCFYPHRFACRDEDVDAVREAARSRALERWRVVDSWLGVDGPYILGDRFSLADLHLAMWAAFGLGECDRRAILEACPNVARLVDRCAARPKSGPLLKKLLDRQIPPLGRFATPHDATPGYATSQNARGARTTPQGGSVSMR</sequence>
<evidence type="ECO:0000256" key="2">
    <source>
        <dbReference type="SAM" id="MobiDB-lite"/>
    </source>
</evidence>
<dbReference type="InterPro" id="IPR036249">
    <property type="entry name" value="Thioredoxin-like_sf"/>
</dbReference>
<dbReference type="SUPFAM" id="SSF47616">
    <property type="entry name" value="GST C-terminal domain-like"/>
    <property type="match status" value="1"/>
</dbReference>
<dbReference type="PROSITE" id="PS50405">
    <property type="entry name" value="GST_CTER"/>
    <property type="match status" value="1"/>
</dbReference>
<dbReference type="AlphaFoldDB" id="A0AAD7UN11"/>
<dbReference type="InterPro" id="IPR040079">
    <property type="entry name" value="Glutathione_S-Trfase"/>
</dbReference>
<dbReference type="CDD" id="cd03057">
    <property type="entry name" value="GST_N_Beta"/>
    <property type="match status" value="1"/>
</dbReference>
<comment type="similarity">
    <text evidence="1">Belongs to the GST superfamily.</text>
</comment>
<dbReference type="Pfam" id="PF13409">
    <property type="entry name" value="GST_N_2"/>
    <property type="match status" value="1"/>
</dbReference>
<dbReference type="InterPro" id="IPR004045">
    <property type="entry name" value="Glutathione_S-Trfase_N"/>
</dbReference>